<dbReference type="PANTHER" id="PTHR43774:SF1">
    <property type="entry name" value="PEPTIDE METHIONINE SULFOXIDE REDUCTASE MSRA 2"/>
    <property type="match status" value="1"/>
</dbReference>
<evidence type="ECO:0000256" key="4">
    <source>
        <dbReference type="ARBA" id="ARBA00047806"/>
    </source>
</evidence>
<comment type="function">
    <text evidence="7">Has an important function as a repair enzyme for proteins that have been inactivated by oxidation. Catalyzes the reversible oxidation-reduction of methionine sulfoxide in proteins to methionine.</text>
</comment>
<dbReference type="Pfam" id="PF01641">
    <property type="entry name" value="SelR"/>
    <property type="match status" value="1"/>
</dbReference>
<dbReference type="OrthoDB" id="4174719at2"/>
<evidence type="ECO:0000256" key="1">
    <source>
        <dbReference type="ARBA" id="ARBA00005591"/>
    </source>
</evidence>
<dbReference type="EMBL" id="FODF01000002">
    <property type="protein sequence ID" value="SEN27322.1"/>
    <property type="molecule type" value="Genomic_DNA"/>
</dbReference>
<dbReference type="InterPro" id="IPR002569">
    <property type="entry name" value="Met_Sox_Rdtase_MsrA_dom"/>
</dbReference>
<dbReference type="HAMAP" id="MF_01401">
    <property type="entry name" value="MsrA"/>
    <property type="match status" value="1"/>
</dbReference>
<keyword evidence="2 7" id="KW-0560">Oxidoreductase</keyword>
<dbReference type="AlphaFoldDB" id="A0A1H8F6I5"/>
<reference evidence="9 10" key="1">
    <citation type="submission" date="2016-10" db="EMBL/GenBank/DDBJ databases">
        <authorList>
            <person name="de Groot N.N."/>
        </authorList>
    </citation>
    <scope>NUCLEOTIDE SEQUENCE [LARGE SCALE GENOMIC DNA]</scope>
    <source>
        <strain evidence="9 10">Calf135</strain>
    </source>
</reference>
<organism evidence="9 10">
    <name type="scientific">Peptostreptococcus russellii</name>
    <dbReference type="NCBI Taxonomy" id="215200"/>
    <lineage>
        <taxon>Bacteria</taxon>
        <taxon>Bacillati</taxon>
        <taxon>Bacillota</taxon>
        <taxon>Clostridia</taxon>
        <taxon>Peptostreptococcales</taxon>
        <taxon>Peptostreptococcaceae</taxon>
        <taxon>Peptostreptococcus</taxon>
    </lineage>
</organism>
<dbReference type="InterPro" id="IPR036509">
    <property type="entry name" value="Met_Sox_Rdtase_MsrA_sf"/>
</dbReference>
<comment type="similarity">
    <text evidence="1 7">Belongs to the MsrA Met sulfoxide reductase family.</text>
</comment>
<dbReference type="Pfam" id="PF01625">
    <property type="entry name" value="PMSR"/>
    <property type="match status" value="1"/>
</dbReference>
<keyword evidence="3" id="KW-0511">Multifunctional enzyme</keyword>
<sequence>MKKLATFAGGCFWCMVKPFTAYEGVFDVISGYTGGEKENPTYEDICSGRTGHYEAIEISYDDEYISYNDLLKIYWKQINPYDDGGQFSDRGSQYESAIFYHDLDQKREAEESKKALEELSGKKVYTEIVEAGKFYPAEEYHQDYYKKNQNHYNLYYKNSGRQKFLKENWDKNNFSREKLRKKLTNIQFEVTQNDMTEVPFENEYYNNFEKGIYVDVVDGTPLFSSSDKFDSGCGWPAFGKTIEEACVYYRSDYSFGRMRTEVRSVNANSHLGHVFLDGPDKFAKRRYCINSASLKFIQYDKMEEYGYGEYKKYVK</sequence>
<evidence type="ECO:0000259" key="8">
    <source>
        <dbReference type="PROSITE" id="PS51790"/>
    </source>
</evidence>
<dbReference type="STRING" id="215200.SAMN05216454_10213"/>
<dbReference type="PANTHER" id="PTHR43774">
    <property type="entry name" value="PEPTIDE METHIONINE SULFOXIDE REDUCTASE"/>
    <property type="match status" value="1"/>
</dbReference>
<dbReference type="Gene3D" id="2.170.150.20">
    <property type="entry name" value="Peptide methionine sulfoxide reductase"/>
    <property type="match status" value="1"/>
</dbReference>
<dbReference type="PROSITE" id="PS51790">
    <property type="entry name" value="MSRB"/>
    <property type="match status" value="1"/>
</dbReference>
<feature type="active site" evidence="7">
    <location>
        <position position="11"/>
    </location>
</feature>
<dbReference type="SUPFAM" id="SSF51316">
    <property type="entry name" value="Mss4-like"/>
    <property type="match status" value="1"/>
</dbReference>
<evidence type="ECO:0000313" key="10">
    <source>
        <dbReference type="Proteomes" id="UP000199512"/>
    </source>
</evidence>
<evidence type="ECO:0000313" key="9">
    <source>
        <dbReference type="EMBL" id="SEN27322.1"/>
    </source>
</evidence>
<dbReference type="InterPro" id="IPR011057">
    <property type="entry name" value="Mss4-like_sf"/>
</dbReference>
<dbReference type="RefSeq" id="WP_091973774.1">
    <property type="nucleotide sequence ID" value="NZ_CAUWDX010000058.1"/>
</dbReference>
<protein>
    <recommendedName>
        <fullName evidence="7">Peptide methionine sulfoxide reductase MsrA</fullName>
        <shortName evidence="7">Protein-methionine-S-oxide reductase</shortName>
        <ecNumber evidence="7">1.8.4.11</ecNumber>
    </recommendedName>
    <alternativeName>
        <fullName evidence="7">Peptide-methionine (S)-S-oxide reductase</fullName>
        <shortName evidence="7">Peptide Met(O) reductase</shortName>
    </alternativeName>
</protein>
<evidence type="ECO:0000256" key="5">
    <source>
        <dbReference type="ARBA" id="ARBA00048488"/>
    </source>
</evidence>
<accession>A0A1H8F6I5</accession>
<evidence type="ECO:0000256" key="7">
    <source>
        <dbReference type="HAMAP-Rule" id="MF_01401"/>
    </source>
</evidence>
<comment type="catalytic activity">
    <reaction evidence="5">
        <text>L-methionyl-[protein] + [thioredoxin]-disulfide + H2O = L-methionyl-(R)-S-oxide-[protein] + [thioredoxin]-dithiol</text>
        <dbReference type="Rhea" id="RHEA:24164"/>
        <dbReference type="Rhea" id="RHEA-COMP:10698"/>
        <dbReference type="Rhea" id="RHEA-COMP:10700"/>
        <dbReference type="Rhea" id="RHEA-COMP:12313"/>
        <dbReference type="Rhea" id="RHEA-COMP:12314"/>
        <dbReference type="ChEBI" id="CHEBI:15377"/>
        <dbReference type="ChEBI" id="CHEBI:16044"/>
        <dbReference type="ChEBI" id="CHEBI:29950"/>
        <dbReference type="ChEBI" id="CHEBI:45764"/>
        <dbReference type="ChEBI" id="CHEBI:50058"/>
        <dbReference type="EC" id="1.8.4.12"/>
    </reaction>
</comment>
<dbReference type="EC" id="1.8.4.11" evidence="7"/>
<evidence type="ECO:0000256" key="6">
    <source>
        <dbReference type="ARBA" id="ARBA00048782"/>
    </source>
</evidence>
<name>A0A1H8F6I5_9FIRM</name>
<dbReference type="GO" id="GO:0033744">
    <property type="term" value="F:L-methionine:thioredoxin-disulfide S-oxidoreductase activity"/>
    <property type="evidence" value="ECO:0007669"/>
    <property type="project" value="RHEA"/>
</dbReference>
<comment type="catalytic activity">
    <reaction evidence="6 7">
        <text>[thioredoxin]-disulfide + L-methionine + H2O = L-methionine (S)-S-oxide + [thioredoxin]-dithiol</text>
        <dbReference type="Rhea" id="RHEA:19993"/>
        <dbReference type="Rhea" id="RHEA-COMP:10698"/>
        <dbReference type="Rhea" id="RHEA-COMP:10700"/>
        <dbReference type="ChEBI" id="CHEBI:15377"/>
        <dbReference type="ChEBI" id="CHEBI:29950"/>
        <dbReference type="ChEBI" id="CHEBI:50058"/>
        <dbReference type="ChEBI" id="CHEBI:57844"/>
        <dbReference type="ChEBI" id="CHEBI:58772"/>
        <dbReference type="EC" id="1.8.4.11"/>
    </reaction>
</comment>
<dbReference type="FunFam" id="2.170.150.20:FF:000003">
    <property type="entry name" value="Peptide methionine sulfoxide reductase MsrB"/>
    <property type="match status" value="1"/>
</dbReference>
<dbReference type="NCBIfam" id="TIGR00357">
    <property type="entry name" value="peptide-methionine (R)-S-oxide reductase MsrB"/>
    <property type="match status" value="1"/>
</dbReference>
<evidence type="ECO:0000256" key="2">
    <source>
        <dbReference type="ARBA" id="ARBA00023002"/>
    </source>
</evidence>
<feature type="domain" description="MsrB" evidence="8">
    <location>
        <begin position="176"/>
        <end position="299"/>
    </location>
</feature>
<keyword evidence="10" id="KW-1185">Reference proteome</keyword>
<dbReference type="GO" id="GO:0033743">
    <property type="term" value="F:peptide-methionine (R)-S-oxide reductase activity"/>
    <property type="evidence" value="ECO:0007669"/>
    <property type="project" value="UniProtKB-EC"/>
</dbReference>
<gene>
    <name evidence="7" type="primary">msrA</name>
    <name evidence="9" type="ORF">SAMN05216454_10213</name>
</gene>
<dbReference type="SUPFAM" id="SSF55068">
    <property type="entry name" value="Peptide methionine sulfoxide reductase"/>
    <property type="match status" value="1"/>
</dbReference>
<dbReference type="NCBIfam" id="TIGR00401">
    <property type="entry name" value="msrA"/>
    <property type="match status" value="1"/>
</dbReference>
<dbReference type="InterPro" id="IPR002579">
    <property type="entry name" value="Met_Sox_Rdtase_MsrB_dom"/>
</dbReference>
<proteinExistence type="inferred from homology"/>
<dbReference type="Gene3D" id="3.30.1060.10">
    <property type="entry name" value="Peptide methionine sulphoxide reductase MsrA"/>
    <property type="match status" value="1"/>
</dbReference>
<comment type="catalytic activity">
    <reaction evidence="4 7">
        <text>L-methionyl-[protein] + [thioredoxin]-disulfide + H2O = L-methionyl-(S)-S-oxide-[protein] + [thioredoxin]-dithiol</text>
        <dbReference type="Rhea" id="RHEA:14217"/>
        <dbReference type="Rhea" id="RHEA-COMP:10698"/>
        <dbReference type="Rhea" id="RHEA-COMP:10700"/>
        <dbReference type="Rhea" id="RHEA-COMP:12313"/>
        <dbReference type="Rhea" id="RHEA-COMP:12315"/>
        <dbReference type="ChEBI" id="CHEBI:15377"/>
        <dbReference type="ChEBI" id="CHEBI:16044"/>
        <dbReference type="ChEBI" id="CHEBI:29950"/>
        <dbReference type="ChEBI" id="CHEBI:44120"/>
        <dbReference type="ChEBI" id="CHEBI:50058"/>
        <dbReference type="EC" id="1.8.4.11"/>
    </reaction>
</comment>
<evidence type="ECO:0000256" key="3">
    <source>
        <dbReference type="ARBA" id="ARBA00023268"/>
    </source>
</evidence>
<dbReference type="GO" id="GO:0008113">
    <property type="term" value="F:peptide-methionine (S)-S-oxide reductase activity"/>
    <property type="evidence" value="ECO:0007669"/>
    <property type="project" value="UniProtKB-UniRule"/>
</dbReference>
<dbReference type="Proteomes" id="UP000199512">
    <property type="component" value="Unassembled WGS sequence"/>
</dbReference>